<dbReference type="PROSITE" id="PS50158">
    <property type="entry name" value="ZF_CCHC"/>
    <property type="match status" value="1"/>
</dbReference>
<evidence type="ECO:0000256" key="1">
    <source>
        <dbReference type="PROSITE-ProRule" id="PRU00047"/>
    </source>
</evidence>
<dbReference type="VEuPathDB" id="FungiDB:CPC735_056200"/>
<reference evidence="4 5" key="1">
    <citation type="journal article" date="2009" name="Genome Res.">
        <title>Comparative genomic analyses of the human fungal pathogens Coccidioides and their relatives.</title>
        <authorList>
            <person name="Sharpton T.J."/>
            <person name="Stajich J.E."/>
            <person name="Rounsley S.D."/>
            <person name="Gardner M.J."/>
            <person name="Wortman J.R."/>
            <person name="Jordar V.S."/>
            <person name="Maiti R."/>
            <person name="Kodira C.D."/>
            <person name="Neafsey D.E."/>
            <person name="Zeng Q."/>
            <person name="Hung C.-Y."/>
            <person name="McMahan C."/>
            <person name="Muszewska A."/>
            <person name="Grynberg M."/>
            <person name="Mandel M.A."/>
            <person name="Kellner E.M."/>
            <person name="Barker B.M."/>
            <person name="Galgiani J.N."/>
            <person name="Orbach M.J."/>
            <person name="Kirkland T.N."/>
            <person name="Cole G.T."/>
            <person name="Henn M.R."/>
            <person name="Birren B.W."/>
            <person name="Taylor J.W."/>
        </authorList>
    </citation>
    <scope>NUCLEOTIDE SEQUENCE [LARGE SCALE GENOMIC DNA]</scope>
    <source>
        <strain evidence="5">C735</strain>
    </source>
</reference>
<dbReference type="Gene3D" id="4.10.60.10">
    <property type="entry name" value="Zinc finger, CCHC-type"/>
    <property type="match status" value="1"/>
</dbReference>
<protein>
    <submittedName>
        <fullName evidence="4">Zinc knuckle containing protein</fullName>
    </submittedName>
</protein>
<dbReference type="InterPro" id="IPR001878">
    <property type="entry name" value="Znf_CCHC"/>
</dbReference>
<dbReference type="HOGENOM" id="CLU_1408613_0_0_1"/>
<proteinExistence type="predicted"/>
<dbReference type="GO" id="GO:0003676">
    <property type="term" value="F:nucleic acid binding"/>
    <property type="evidence" value="ECO:0007669"/>
    <property type="project" value="InterPro"/>
</dbReference>
<dbReference type="SMART" id="SM00343">
    <property type="entry name" value="ZnF_C2HC"/>
    <property type="match status" value="3"/>
</dbReference>
<name>C5PI97_COCP7</name>
<evidence type="ECO:0000256" key="2">
    <source>
        <dbReference type="SAM" id="MobiDB-lite"/>
    </source>
</evidence>
<feature type="domain" description="CCHC-type" evidence="3">
    <location>
        <begin position="99"/>
        <end position="114"/>
    </location>
</feature>
<dbReference type="OrthoDB" id="8026949at2759"/>
<dbReference type="InterPro" id="IPR036875">
    <property type="entry name" value="Znf_CCHC_sf"/>
</dbReference>
<feature type="region of interest" description="Disordered" evidence="2">
    <location>
        <begin position="159"/>
        <end position="193"/>
    </location>
</feature>
<sequence>MPEEAWAILKKASDERDLEDFREALKIYSKAVPLATFDEIEKKFRADNFKIYLIGLSATSPKIALRKVSTAELVAIAGKEEGHMSKECDKPRNMDNVTCRNCEKTGHMSRDCPEEKDWSKVQCTNCKEMGHTFRRCNKPAEGADSDNADSYGGFYGAGIGSKNHHDQTRGRKETTAQSAGNWYEEPTDGGAGW</sequence>
<keyword evidence="1" id="KW-0863">Zinc-finger</keyword>
<organism evidence="4 5">
    <name type="scientific">Coccidioides posadasii (strain C735)</name>
    <name type="common">Valley fever fungus</name>
    <dbReference type="NCBI Taxonomy" id="222929"/>
    <lineage>
        <taxon>Eukaryota</taxon>
        <taxon>Fungi</taxon>
        <taxon>Dikarya</taxon>
        <taxon>Ascomycota</taxon>
        <taxon>Pezizomycotina</taxon>
        <taxon>Eurotiomycetes</taxon>
        <taxon>Eurotiomycetidae</taxon>
        <taxon>Onygenales</taxon>
        <taxon>Onygenaceae</taxon>
        <taxon>Coccidioides</taxon>
    </lineage>
</organism>
<dbReference type="GO" id="GO:0008270">
    <property type="term" value="F:zinc ion binding"/>
    <property type="evidence" value="ECO:0007669"/>
    <property type="project" value="UniProtKB-KW"/>
</dbReference>
<dbReference type="AlphaFoldDB" id="C5PI97"/>
<evidence type="ECO:0000313" key="4">
    <source>
        <dbReference type="EMBL" id="EER24250.1"/>
    </source>
</evidence>
<accession>C5PI97</accession>
<keyword evidence="1" id="KW-0862">Zinc</keyword>
<dbReference type="EMBL" id="ACFW01000049">
    <property type="protein sequence ID" value="EER24250.1"/>
    <property type="molecule type" value="Genomic_DNA"/>
</dbReference>
<feature type="compositionally biased region" description="Basic and acidic residues" evidence="2">
    <location>
        <begin position="163"/>
        <end position="174"/>
    </location>
</feature>
<evidence type="ECO:0000313" key="5">
    <source>
        <dbReference type="Proteomes" id="UP000009084"/>
    </source>
</evidence>
<gene>
    <name evidence="4" type="ORF">CPC735_056200</name>
</gene>
<dbReference type="Proteomes" id="UP000009084">
    <property type="component" value="Unassembled WGS sequence"/>
</dbReference>
<evidence type="ECO:0000259" key="3">
    <source>
        <dbReference type="PROSITE" id="PS50158"/>
    </source>
</evidence>
<keyword evidence="1" id="KW-0479">Metal-binding</keyword>
<dbReference type="Pfam" id="PF00098">
    <property type="entry name" value="zf-CCHC"/>
    <property type="match status" value="1"/>
</dbReference>
<dbReference type="SUPFAM" id="SSF57756">
    <property type="entry name" value="Retrovirus zinc finger-like domains"/>
    <property type="match status" value="1"/>
</dbReference>
<comment type="caution">
    <text evidence="4">The sequence shown here is derived from an EMBL/GenBank/DDBJ whole genome shotgun (WGS) entry which is preliminary data.</text>
</comment>